<name>A0A9P7BRQ2_RHIOR</name>
<protein>
    <recommendedName>
        <fullName evidence="4">Transmembrane protein</fullName>
    </recommendedName>
</protein>
<dbReference type="InterPro" id="IPR040410">
    <property type="entry name" value="UPF0658_Golgi"/>
</dbReference>
<evidence type="ECO:0008006" key="4">
    <source>
        <dbReference type="Google" id="ProtNLM"/>
    </source>
</evidence>
<dbReference type="AlphaFoldDB" id="A0A9P7BRQ2"/>
<reference evidence="2" key="1">
    <citation type="journal article" date="2020" name="Microb. Genom.">
        <title>Genetic diversity of clinical and environmental Mucorales isolates obtained from an investigation of mucormycosis cases among solid organ transplant recipients.</title>
        <authorList>
            <person name="Nguyen M.H."/>
            <person name="Kaul D."/>
            <person name="Muto C."/>
            <person name="Cheng S.J."/>
            <person name="Richter R.A."/>
            <person name="Bruno V.M."/>
            <person name="Liu G."/>
            <person name="Beyhan S."/>
            <person name="Sundermann A.J."/>
            <person name="Mounaud S."/>
            <person name="Pasculle A.W."/>
            <person name="Nierman W.C."/>
            <person name="Driscoll E."/>
            <person name="Cumbie R."/>
            <person name="Clancy C.J."/>
            <person name="Dupont C.L."/>
        </authorList>
    </citation>
    <scope>NUCLEOTIDE SEQUENCE</scope>
    <source>
        <strain evidence="2">GL11</strain>
    </source>
</reference>
<keyword evidence="3" id="KW-1185">Reference proteome</keyword>
<dbReference type="Proteomes" id="UP000716291">
    <property type="component" value="Unassembled WGS sequence"/>
</dbReference>
<feature type="transmembrane region" description="Helical" evidence="1">
    <location>
        <begin position="252"/>
        <end position="275"/>
    </location>
</feature>
<dbReference type="PANTHER" id="PTHR34391">
    <property type="entry name" value="UPF0658 GOLGI APPARATUS MEMBRANE PROTEIN C1952.10C-RELATED"/>
    <property type="match status" value="1"/>
</dbReference>
<keyword evidence="1" id="KW-1133">Transmembrane helix</keyword>
<feature type="transmembrane region" description="Helical" evidence="1">
    <location>
        <begin position="69"/>
        <end position="91"/>
    </location>
</feature>
<evidence type="ECO:0000313" key="3">
    <source>
        <dbReference type="Proteomes" id="UP000716291"/>
    </source>
</evidence>
<feature type="transmembrane region" description="Helical" evidence="1">
    <location>
        <begin position="220"/>
        <end position="240"/>
    </location>
</feature>
<keyword evidence="1" id="KW-0472">Membrane</keyword>
<gene>
    <name evidence="2" type="ORF">G6F64_006625</name>
</gene>
<comment type="caution">
    <text evidence="2">The sequence shown here is derived from an EMBL/GenBank/DDBJ whole genome shotgun (WGS) entry which is preliminary data.</text>
</comment>
<dbReference type="EMBL" id="JAANQT010000905">
    <property type="protein sequence ID" value="KAG1307668.1"/>
    <property type="molecule type" value="Genomic_DNA"/>
</dbReference>
<feature type="transmembrane region" description="Helical" evidence="1">
    <location>
        <begin position="188"/>
        <end position="208"/>
    </location>
</feature>
<dbReference type="GO" id="GO:0005794">
    <property type="term" value="C:Golgi apparatus"/>
    <property type="evidence" value="ECO:0007669"/>
    <property type="project" value="TreeGrafter"/>
</dbReference>
<feature type="transmembrane region" description="Helical" evidence="1">
    <location>
        <begin position="15"/>
        <end position="38"/>
    </location>
</feature>
<evidence type="ECO:0000256" key="1">
    <source>
        <dbReference type="SAM" id="Phobius"/>
    </source>
</evidence>
<keyword evidence="1" id="KW-0812">Transmembrane</keyword>
<dbReference type="OrthoDB" id="2448307at2759"/>
<feature type="transmembrane region" description="Helical" evidence="1">
    <location>
        <begin position="150"/>
        <end position="168"/>
    </location>
</feature>
<accession>A0A9P7BRQ2</accession>
<dbReference type="PANTHER" id="PTHR34391:SF1">
    <property type="entry name" value="UPF0658 GOLGI APPARATUS MEMBRANE PROTEIN C1952.10C-RELATED"/>
    <property type="match status" value="1"/>
</dbReference>
<sequence length="316" mass="35974">MWIISRVFGESRWTRAIFCLIVLQAIFAIAFEVVIFVFHNNEINLINHLNLSDKESDELYIAFANARSLLVYFVLFMIAQLFTVGLVVDAIYQRNTIQLIALVAFELGMAAYSFIQFHQSSTLFSEDGSGLSHYLGDAYHNSKWAQITQACTMCISTCIFCFLAYKLYLEFGWHIYKKIGADLAMRELIEHIILSCVISILALISAYWGLRRERKPQMYMFFFSCLTSMAYYIYTLVQIAQNPSKFLGSKAFLTFFLCVNLVLILVSVPIGVICLRNFNLGLMNHISHATASATSAHSMAPLGLEKANSTRRWSIE</sequence>
<proteinExistence type="predicted"/>
<organism evidence="2 3">
    <name type="scientific">Rhizopus oryzae</name>
    <name type="common">Mucormycosis agent</name>
    <name type="synonym">Rhizopus arrhizus var. delemar</name>
    <dbReference type="NCBI Taxonomy" id="64495"/>
    <lineage>
        <taxon>Eukaryota</taxon>
        <taxon>Fungi</taxon>
        <taxon>Fungi incertae sedis</taxon>
        <taxon>Mucoromycota</taxon>
        <taxon>Mucoromycotina</taxon>
        <taxon>Mucoromycetes</taxon>
        <taxon>Mucorales</taxon>
        <taxon>Mucorineae</taxon>
        <taxon>Rhizopodaceae</taxon>
        <taxon>Rhizopus</taxon>
    </lineage>
</organism>
<evidence type="ECO:0000313" key="2">
    <source>
        <dbReference type="EMBL" id="KAG1307668.1"/>
    </source>
</evidence>